<dbReference type="KEGG" id="qsa:O6P43_032899"/>
<evidence type="ECO:0000313" key="2">
    <source>
        <dbReference type="EMBL" id="KAJ7943329.1"/>
    </source>
</evidence>
<organism evidence="2 3">
    <name type="scientific">Quillaja saponaria</name>
    <name type="common">Soap bark tree</name>
    <dbReference type="NCBI Taxonomy" id="32244"/>
    <lineage>
        <taxon>Eukaryota</taxon>
        <taxon>Viridiplantae</taxon>
        <taxon>Streptophyta</taxon>
        <taxon>Embryophyta</taxon>
        <taxon>Tracheophyta</taxon>
        <taxon>Spermatophyta</taxon>
        <taxon>Magnoliopsida</taxon>
        <taxon>eudicotyledons</taxon>
        <taxon>Gunneridae</taxon>
        <taxon>Pentapetalae</taxon>
        <taxon>rosids</taxon>
        <taxon>fabids</taxon>
        <taxon>Fabales</taxon>
        <taxon>Quillajaceae</taxon>
        <taxon>Quillaja</taxon>
    </lineage>
</organism>
<evidence type="ECO:0000313" key="3">
    <source>
        <dbReference type="Proteomes" id="UP001163823"/>
    </source>
</evidence>
<keyword evidence="3" id="KW-1185">Reference proteome</keyword>
<gene>
    <name evidence="2" type="ORF">O6P43_032899</name>
</gene>
<feature type="transmembrane region" description="Helical" evidence="1">
    <location>
        <begin position="101"/>
        <end position="120"/>
    </location>
</feature>
<dbReference type="AlphaFoldDB" id="A0AAD7KNX2"/>
<evidence type="ECO:0000256" key="1">
    <source>
        <dbReference type="SAM" id="Phobius"/>
    </source>
</evidence>
<sequence length="248" mass="27753">MFLSYNMAASSSIDKLVWNFISYFILVFLNGGSSLLSGAFLKGPWSFALGLPFSLYIKFSLDFHCYLGISSFIAIPSLMYWGAFSRDSIEWFYDAFLELNLHFLKTGCSNIVVGLVYWLVMKLLHHHKWLSSPKFEVTSEKNTLAIKETSSLEIFLLLLKLVGVFFFHGNVLLSSWGFAGMDYSSEVSEAISWFSLGSVMVVWQKAWLQEKLVPAGPAPGVTSVSGAKEKSWNQNVGENNKAICVAEC</sequence>
<proteinExistence type="predicted"/>
<reference evidence="2" key="1">
    <citation type="journal article" date="2023" name="Science">
        <title>Elucidation of the pathway for biosynthesis of saponin adjuvants from the soapbark tree.</title>
        <authorList>
            <person name="Reed J."/>
            <person name="Orme A."/>
            <person name="El-Demerdash A."/>
            <person name="Owen C."/>
            <person name="Martin L.B.B."/>
            <person name="Misra R.C."/>
            <person name="Kikuchi S."/>
            <person name="Rejzek M."/>
            <person name="Martin A.C."/>
            <person name="Harkess A."/>
            <person name="Leebens-Mack J."/>
            <person name="Louveau T."/>
            <person name="Stephenson M.J."/>
            <person name="Osbourn A."/>
        </authorList>
    </citation>
    <scope>NUCLEOTIDE SEQUENCE</scope>
    <source>
        <strain evidence="2">S10</strain>
    </source>
</reference>
<accession>A0AAD7KNX2</accession>
<protein>
    <submittedName>
        <fullName evidence="2">Uncharacterized protein</fullName>
    </submittedName>
</protein>
<dbReference type="Proteomes" id="UP001163823">
    <property type="component" value="Chromosome 14"/>
</dbReference>
<name>A0AAD7KNX2_QUISA</name>
<comment type="caution">
    <text evidence="2">The sequence shown here is derived from an EMBL/GenBank/DDBJ whole genome shotgun (WGS) entry which is preliminary data.</text>
</comment>
<dbReference type="EMBL" id="JARAOO010000014">
    <property type="protein sequence ID" value="KAJ7943329.1"/>
    <property type="molecule type" value="Genomic_DNA"/>
</dbReference>
<keyword evidence="1" id="KW-0812">Transmembrane</keyword>
<feature type="transmembrane region" description="Helical" evidence="1">
    <location>
        <begin position="154"/>
        <end position="178"/>
    </location>
</feature>
<feature type="transmembrane region" description="Helical" evidence="1">
    <location>
        <begin position="61"/>
        <end position="81"/>
    </location>
</feature>
<keyword evidence="1" id="KW-1133">Transmembrane helix</keyword>
<feature type="transmembrane region" description="Helical" evidence="1">
    <location>
        <begin position="20"/>
        <end position="41"/>
    </location>
</feature>
<keyword evidence="1" id="KW-0472">Membrane</keyword>